<organism evidence="1">
    <name type="scientific">freshwater metagenome</name>
    <dbReference type="NCBI Taxonomy" id="449393"/>
    <lineage>
        <taxon>unclassified sequences</taxon>
        <taxon>metagenomes</taxon>
        <taxon>ecological metagenomes</taxon>
    </lineage>
</organism>
<dbReference type="AlphaFoldDB" id="A0A6J6PMG3"/>
<name>A0A6J6PMG3_9ZZZZ</name>
<accession>A0A6J6PMG3</accession>
<protein>
    <submittedName>
        <fullName evidence="1">Unannotated protein</fullName>
    </submittedName>
</protein>
<evidence type="ECO:0000313" key="1">
    <source>
        <dbReference type="EMBL" id="CAB4698053.1"/>
    </source>
</evidence>
<reference evidence="1" key="1">
    <citation type="submission" date="2020-05" db="EMBL/GenBank/DDBJ databases">
        <authorList>
            <person name="Chiriac C."/>
            <person name="Salcher M."/>
            <person name="Ghai R."/>
            <person name="Kavagutti S V."/>
        </authorList>
    </citation>
    <scope>NUCLEOTIDE SEQUENCE</scope>
</reference>
<proteinExistence type="predicted"/>
<gene>
    <name evidence="1" type="ORF">UFOPK2350_01942</name>
</gene>
<sequence length="56" mass="5910">MTKSAGLAGHAATVDVADDVVNLVGARNTKRFGEDHAMRFGREVVSDRTLVHSDGA</sequence>
<dbReference type="EMBL" id="CAEZXE010000266">
    <property type="protein sequence ID" value="CAB4698053.1"/>
    <property type="molecule type" value="Genomic_DNA"/>
</dbReference>